<reference evidence="2 3" key="1">
    <citation type="journal article" date="2006" name="Science">
        <title>Phytophthora genome sequences uncover evolutionary origins and mechanisms of pathogenesis.</title>
        <authorList>
            <person name="Tyler B.M."/>
            <person name="Tripathy S."/>
            <person name="Zhang X."/>
            <person name="Dehal P."/>
            <person name="Jiang R.H."/>
            <person name="Aerts A."/>
            <person name="Arredondo F.D."/>
            <person name="Baxter L."/>
            <person name="Bensasson D."/>
            <person name="Beynon J.L."/>
            <person name="Chapman J."/>
            <person name="Damasceno C.M."/>
            <person name="Dorrance A.E."/>
            <person name="Dou D."/>
            <person name="Dickerman A.W."/>
            <person name="Dubchak I.L."/>
            <person name="Garbelotto M."/>
            <person name="Gijzen M."/>
            <person name="Gordon S.G."/>
            <person name="Govers F."/>
            <person name="Grunwald N.J."/>
            <person name="Huang W."/>
            <person name="Ivors K.L."/>
            <person name="Jones R.W."/>
            <person name="Kamoun S."/>
            <person name="Krampis K."/>
            <person name="Lamour K.H."/>
            <person name="Lee M.K."/>
            <person name="McDonald W.H."/>
            <person name="Medina M."/>
            <person name="Meijer H.J."/>
            <person name="Nordberg E.K."/>
            <person name="Maclean D.J."/>
            <person name="Ospina-Giraldo M.D."/>
            <person name="Morris P.F."/>
            <person name="Phuntumart V."/>
            <person name="Putnam N.H."/>
            <person name="Rash S."/>
            <person name="Rose J.K."/>
            <person name="Sakihama Y."/>
            <person name="Salamov A.A."/>
            <person name="Savidor A."/>
            <person name="Scheuring C.F."/>
            <person name="Smith B.M."/>
            <person name="Sobral B.W."/>
            <person name="Terry A."/>
            <person name="Torto-Alalibo T.A."/>
            <person name="Win J."/>
            <person name="Xu Z."/>
            <person name="Zhang H."/>
            <person name="Grigoriev I.V."/>
            <person name="Rokhsar D.S."/>
            <person name="Boore J.L."/>
        </authorList>
    </citation>
    <scope>NUCLEOTIDE SEQUENCE [LARGE SCALE GENOMIC DNA]</scope>
    <source>
        <strain evidence="2 3">P6497</strain>
    </source>
</reference>
<evidence type="ECO:0000313" key="2">
    <source>
        <dbReference type="EMBL" id="EGZ25705.1"/>
    </source>
</evidence>
<accession>G4YY02</accession>
<gene>
    <name evidence="2" type="ORF">PHYSODRAFT_297274</name>
</gene>
<dbReference type="Proteomes" id="UP000002640">
    <property type="component" value="Unassembled WGS sequence"/>
</dbReference>
<evidence type="ECO:0000256" key="1">
    <source>
        <dbReference type="SAM" id="Coils"/>
    </source>
</evidence>
<dbReference type="InParanoid" id="G4YY02"/>
<dbReference type="AlphaFoldDB" id="G4YY02"/>
<keyword evidence="1" id="KW-0175">Coiled coil</keyword>
<dbReference type="KEGG" id="psoj:PHYSODRAFT_297274"/>
<dbReference type="GeneID" id="20641470"/>
<dbReference type="EMBL" id="JH159152">
    <property type="protein sequence ID" value="EGZ25705.1"/>
    <property type="molecule type" value="Genomic_DNA"/>
</dbReference>
<evidence type="ECO:0000313" key="3">
    <source>
        <dbReference type="Proteomes" id="UP000002640"/>
    </source>
</evidence>
<feature type="coiled-coil region" evidence="1">
    <location>
        <begin position="32"/>
        <end position="69"/>
    </location>
</feature>
<protein>
    <submittedName>
        <fullName evidence="2">Uncharacterized protein</fullName>
    </submittedName>
</protein>
<dbReference type="SMR" id="G4YY02"/>
<proteinExistence type="predicted"/>
<dbReference type="STRING" id="1094619.G4YY02"/>
<dbReference type="RefSeq" id="XP_009520993.1">
    <property type="nucleotide sequence ID" value="XM_009522698.1"/>
</dbReference>
<organism evidence="2 3">
    <name type="scientific">Phytophthora sojae (strain P6497)</name>
    <name type="common">Soybean stem and root rot agent</name>
    <name type="synonym">Phytophthora megasperma f. sp. glycines</name>
    <dbReference type="NCBI Taxonomy" id="1094619"/>
    <lineage>
        <taxon>Eukaryota</taxon>
        <taxon>Sar</taxon>
        <taxon>Stramenopiles</taxon>
        <taxon>Oomycota</taxon>
        <taxon>Peronosporomycetes</taxon>
        <taxon>Peronosporales</taxon>
        <taxon>Peronosporaceae</taxon>
        <taxon>Phytophthora</taxon>
    </lineage>
</organism>
<keyword evidence="3" id="KW-1185">Reference proteome</keyword>
<sequence>MKQMELARQTQETFQDQYQNQVELHTKQNEMQEQLQEQYNTVSEQYRLLQEASVAMGVQNKKIEALEEKIGSRASSRWGWFAEKGGGQADVDMSGQGEMPPTPSAPVIATGANLPIPPLYRGTTTLDMRAFMDAYMVYERRVRALSSGTSARVYLMPLRLCIEQKTLVRICAYELCKAEEDVSDTEWKEYFLPARTTLRRDYSQLQADMKKLEMKATYQDAESRLVTLLSDFHAILD</sequence>
<name>G4YY02_PHYSP</name>